<dbReference type="GO" id="GO:0006167">
    <property type="term" value="P:AMP biosynthetic process"/>
    <property type="evidence" value="ECO:0007669"/>
    <property type="project" value="TreeGrafter"/>
</dbReference>
<feature type="domain" description="Nudix hydrolase" evidence="1">
    <location>
        <begin position="9"/>
        <end position="149"/>
    </location>
</feature>
<dbReference type="GO" id="GO:0004081">
    <property type="term" value="F:bis(5'-nucleosyl)-tetraphosphatase (asymmetrical) activity"/>
    <property type="evidence" value="ECO:0007669"/>
    <property type="project" value="TreeGrafter"/>
</dbReference>
<dbReference type="CDD" id="cd04662">
    <property type="entry name" value="NUDIX_Hydrolase"/>
    <property type="match status" value="1"/>
</dbReference>
<sequence length="151" mass="16728">MSKSAGLLMYRRAPHGCLQVLLAHPGGPYWRGKDAGAWTIPKGEYVAPEEPLAAALREWGEETGFDASPPFMPLGEVAQKSGKRVSAWAFAGDCDPGAMRCNTFEIEWPPRSGRMQSFPEIDRLAWFGLDEARQRIHAAQAAFLDRLERAL</sequence>
<organism evidence="2 3">
    <name type="scientific">Ramlibacter tataouinensis</name>
    <dbReference type="NCBI Taxonomy" id="94132"/>
    <lineage>
        <taxon>Bacteria</taxon>
        <taxon>Pseudomonadati</taxon>
        <taxon>Pseudomonadota</taxon>
        <taxon>Betaproteobacteria</taxon>
        <taxon>Burkholderiales</taxon>
        <taxon>Comamonadaceae</taxon>
        <taxon>Ramlibacter</taxon>
    </lineage>
</organism>
<evidence type="ECO:0000259" key="1">
    <source>
        <dbReference type="PROSITE" id="PS51462"/>
    </source>
</evidence>
<dbReference type="PATRIC" id="fig|94132.3.peg.4212"/>
<dbReference type="SUPFAM" id="SSF55811">
    <property type="entry name" value="Nudix"/>
    <property type="match status" value="1"/>
</dbReference>
<dbReference type="RefSeq" id="WP_061503038.1">
    <property type="nucleotide sequence ID" value="NZ_CP010951.1"/>
</dbReference>
<keyword evidence="2" id="KW-0378">Hydrolase</keyword>
<dbReference type="InterPro" id="IPR051325">
    <property type="entry name" value="Nudix_hydrolase_domain"/>
</dbReference>
<keyword evidence="3" id="KW-1185">Reference proteome</keyword>
<dbReference type="OrthoDB" id="954553at2"/>
<evidence type="ECO:0000313" key="2">
    <source>
        <dbReference type="EMBL" id="AMO24800.1"/>
    </source>
</evidence>
<name>A0A127JXU5_9BURK</name>
<dbReference type="Gene3D" id="3.90.79.10">
    <property type="entry name" value="Nucleoside Triphosphate Pyrophosphohydrolase"/>
    <property type="match status" value="1"/>
</dbReference>
<evidence type="ECO:0000313" key="3">
    <source>
        <dbReference type="Proteomes" id="UP000070433"/>
    </source>
</evidence>
<proteinExistence type="predicted"/>
<dbReference type="InterPro" id="IPR015797">
    <property type="entry name" value="NUDIX_hydrolase-like_dom_sf"/>
</dbReference>
<reference evidence="2 3" key="1">
    <citation type="journal article" date="2014" name="Int. J. Syst. Evol. Microbiol.">
        <title>Ramlibacter solisilvae sp. nov., isolated from forest soil, and emended description of the genus Ramlibacter.</title>
        <authorList>
            <person name="Lee H.J."/>
            <person name="Lee S.H."/>
            <person name="Lee S.S."/>
            <person name="Lee J.S."/>
            <person name="Kim Y."/>
            <person name="Kim S.C."/>
            <person name="Jeon C.O."/>
        </authorList>
    </citation>
    <scope>NUCLEOTIDE SEQUENCE [LARGE SCALE GENOMIC DNA]</scope>
    <source>
        <strain evidence="2 3">5-10</strain>
    </source>
</reference>
<dbReference type="PANTHER" id="PTHR21340:SF7">
    <property type="entry name" value="NUDIX HYDROLASE DOMAIN-CONTAINING PROTEIN"/>
    <property type="match status" value="1"/>
</dbReference>
<dbReference type="GO" id="GO:0006754">
    <property type="term" value="P:ATP biosynthetic process"/>
    <property type="evidence" value="ECO:0007669"/>
    <property type="project" value="TreeGrafter"/>
</dbReference>
<dbReference type="InterPro" id="IPR000086">
    <property type="entry name" value="NUDIX_hydrolase_dom"/>
</dbReference>
<gene>
    <name evidence="2" type="ORF">UC35_20645</name>
</gene>
<dbReference type="AlphaFoldDB" id="A0A127JXU5"/>
<dbReference type="PANTHER" id="PTHR21340">
    <property type="entry name" value="DIADENOSINE 5,5-P1,P4-TETRAPHOSPHATE PYROPHOSPHOHYDROLASE MUTT"/>
    <property type="match status" value="1"/>
</dbReference>
<accession>A0A127JXU5</accession>
<dbReference type="PROSITE" id="PS51462">
    <property type="entry name" value="NUDIX"/>
    <property type="match status" value="1"/>
</dbReference>
<protein>
    <submittedName>
        <fullName evidence="2">NUDIX hydrolase</fullName>
    </submittedName>
</protein>
<dbReference type="Pfam" id="PF00293">
    <property type="entry name" value="NUDIX"/>
    <property type="match status" value="1"/>
</dbReference>
<dbReference type="Proteomes" id="UP000070433">
    <property type="component" value="Chromosome"/>
</dbReference>
<dbReference type="EMBL" id="CP010951">
    <property type="protein sequence ID" value="AMO24800.1"/>
    <property type="molecule type" value="Genomic_DNA"/>
</dbReference>